<evidence type="ECO:0000313" key="2">
    <source>
        <dbReference type="EMBL" id="ADY52737.1"/>
    </source>
</evidence>
<reference evidence="2 3" key="1">
    <citation type="journal article" date="2011" name="Stand. Genomic Sci.">
        <title>Complete genome sequence of the gliding, heparinolytic Pedobacter saltans type strain (113).</title>
        <authorList>
            <person name="Liolios K."/>
            <person name="Sikorski J."/>
            <person name="Lu M."/>
            <person name="Nolan M."/>
            <person name="Lapidus A."/>
            <person name="Lucas S."/>
            <person name="Hammon N."/>
            <person name="Deshpande S."/>
            <person name="Cheng J.F."/>
            <person name="Tapia R."/>
            <person name="Han C."/>
            <person name="Goodwin L."/>
            <person name="Pitluck S."/>
            <person name="Huntemann M."/>
            <person name="Ivanova N."/>
            <person name="Pagani I."/>
            <person name="Mavromatis K."/>
            <person name="Ovchinikova G."/>
            <person name="Pati A."/>
            <person name="Chen A."/>
            <person name="Palaniappan K."/>
            <person name="Land M."/>
            <person name="Hauser L."/>
            <person name="Brambilla E.M."/>
            <person name="Kotsyurbenko O."/>
            <person name="Rohde M."/>
            <person name="Tindall B.J."/>
            <person name="Abt B."/>
            <person name="Goker M."/>
            <person name="Detter J.C."/>
            <person name="Woyke T."/>
            <person name="Bristow J."/>
            <person name="Eisen J.A."/>
            <person name="Markowitz V."/>
            <person name="Hugenholtz P."/>
            <person name="Klenk H.P."/>
            <person name="Kyrpides N.C."/>
        </authorList>
    </citation>
    <scope>NUCLEOTIDE SEQUENCE [LARGE SCALE GENOMIC DNA]</scope>
    <source>
        <strain evidence="3">ATCC 51119 / DSM 12145 / JCM 21818 / LMG 10337 / NBRC 100064 / NCIMB 13643</strain>
    </source>
</reference>
<proteinExistence type="predicted"/>
<dbReference type="PANTHER" id="PTHR43239:SF1">
    <property type="entry name" value="UPF0734 PROTEIN DDB_G0273871_DDB_G0273177"/>
    <property type="match status" value="1"/>
</dbReference>
<dbReference type="SUPFAM" id="SSF54909">
    <property type="entry name" value="Dimeric alpha+beta barrel"/>
    <property type="match status" value="1"/>
</dbReference>
<protein>
    <recommendedName>
        <fullName evidence="4">L-rhamnose mutarotase</fullName>
    </recommendedName>
</protein>
<evidence type="ECO:0000256" key="1">
    <source>
        <dbReference type="SAM" id="Phobius"/>
    </source>
</evidence>
<dbReference type="OrthoDB" id="1430580at2"/>
<dbReference type="GO" id="GO:0016857">
    <property type="term" value="F:racemase and epimerase activity, acting on carbohydrates and derivatives"/>
    <property type="evidence" value="ECO:0007669"/>
    <property type="project" value="InterPro"/>
</dbReference>
<dbReference type="Proteomes" id="UP000000310">
    <property type="component" value="Chromosome"/>
</dbReference>
<evidence type="ECO:0000313" key="3">
    <source>
        <dbReference type="Proteomes" id="UP000000310"/>
    </source>
</evidence>
<keyword evidence="1" id="KW-0472">Membrane</keyword>
<dbReference type="InterPro" id="IPR052996">
    <property type="entry name" value="Carb_Metab_Mutarotase"/>
</dbReference>
<sequence>MRENQNRALTLSPASTGEGKWKSELRKLYFIAKYCVFLLLPEGEGAQRADKGKHRKKMYRYFKEKPEQNNMLLVFSKICLFALFLVFTACQPKQKEKTHKQFEPVLWEILSRDTTQRFTDSLQNWASAQADLKDAVIKRWKDHYIVFAQSNDSLVVKTSLTASFKSNAIKFYNQPYYHFERSHCADTSTVKEFEYYILTANLVADTTLQKEYMKYHKTQYQEWPEIAQGFCNASFQHLIMFRNGKQLMLIIAIPKGKTLDELNPLTEKDNPKVKEWNAIMAKYQEGIPGTQKDETWVFFK</sequence>
<dbReference type="STRING" id="762903.Pedsa_2185"/>
<dbReference type="InterPro" id="IPR011008">
    <property type="entry name" value="Dimeric_a/b-barrel"/>
</dbReference>
<keyword evidence="3" id="KW-1185">Reference proteome</keyword>
<keyword evidence="1" id="KW-0812">Transmembrane</keyword>
<name>F0SBP6_PSESL</name>
<dbReference type="InterPro" id="IPR008000">
    <property type="entry name" value="Rham/fucose_mutarotase"/>
</dbReference>
<evidence type="ECO:0008006" key="4">
    <source>
        <dbReference type="Google" id="ProtNLM"/>
    </source>
</evidence>
<dbReference type="PANTHER" id="PTHR43239">
    <property type="entry name" value="UPF0734 PROTEIN DDB_G0273871/DDB_G0273177"/>
    <property type="match status" value="1"/>
</dbReference>
<dbReference type="KEGG" id="psn:Pedsa_2185"/>
<dbReference type="AlphaFoldDB" id="F0SBP6"/>
<dbReference type="Gene3D" id="3.30.70.100">
    <property type="match status" value="1"/>
</dbReference>
<keyword evidence="1" id="KW-1133">Transmembrane helix</keyword>
<dbReference type="RefSeq" id="WP_013633223.1">
    <property type="nucleotide sequence ID" value="NC_015177.1"/>
</dbReference>
<reference evidence="3" key="2">
    <citation type="submission" date="2011-02" db="EMBL/GenBank/DDBJ databases">
        <title>The complete genome of Pedobacter saltans DSM 12145.</title>
        <authorList>
            <consortium name="US DOE Joint Genome Institute (JGI-PGF)"/>
            <person name="Lucas S."/>
            <person name="Copeland A."/>
            <person name="Lapidus A."/>
            <person name="Bruce D."/>
            <person name="Goodwin L."/>
            <person name="Pitluck S."/>
            <person name="Kyrpides N."/>
            <person name="Mavromatis K."/>
            <person name="Pagani I."/>
            <person name="Ivanova N."/>
            <person name="Ovchinnikova G."/>
            <person name="Lu M."/>
            <person name="Detter J.C."/>
            <person name="Han C."/>
            <person name="Land M."/>
            <person name="Hauser L."/>
            <person name="Markowitz V."/>
            <person name="Cheng J.-F."/>
            <person name="Hugenholtz P."/>
            <person name="Woyke T."/>
            <person name="Wu D."/>
            <person name="Tindall B."/>
            <person name="Pomrenke H.G."/>
            <person name="Brambilla E."/>
            <person name="Klenk H.-P."/>
            <person name="Eisen J.A."/>
        </authorList>
    </citation>
    <scope>NUCLEOTIDE SEQUENCE [LARGE SCALE GENOMIC DNA]</scope>
    <source>
        <strain evidence="3">ATCC 51119 / DSM 12145 / JCM 21818 / LMG 10337 / NBRC 100064 / NCIMB 13643</strain>
    </source>
</reference>
<dbReference type="EMBL" id="CP002545">
    <property type="protein sequence ID" value="ADY52737.1"/>
    <property type="molecule type" value="Genomic_DNA"/>
</dbReference>
<accession>F0SBP6</accession>
<feature type="transmembrane region" description="Helical" evidence="1">
    <location>
        <begin position="71"/>
        <end position="90"/>
    </location>
</feature>
<dbReference type="Pfam" id="PF05336">
    <property type="entry name" value="rhaM"/>
    <property type="match status" value="1"/>
</dbReference>
<dbReference type="eggNOG" id="COG3254">
    <property type="taxonomic scope" value="Bacteria"/>
</dbReference>
<organism evidence="2 3">
    <name type="scientific">Pseudopedobacter saltans (strain ATCC 51119 / DSM 12145 / JCM 21818 / CCUG 39354 / LMG 10337 / NBRC 100064 / NCIMB 13643)</name>
    <name type="common">Pedobacter saltans</name>
    <dbReference type="NCBI Taxonomy" id="762903"/>
    <lineage>
        <taxon>Bacteria</taxon>
        <taxon>Pseudomonadati</taxon>
        <taxon>Bacteroidota</taxon>
        <taxon>Sphingobacteriia</taxon>
        <taxon>Sphingobacteriales</taxon>
        <taxon>Sphingobacteriaceae</taxon>
        <taxon>Pseudopedobacter</taxon>
    </lineage>
</organism>
<gene>
    <name evidence="2" type="ordered locus">Pedsa_2185</name>
</gene>
<dbReference type="HOGENOM" id="CLU_080715_0_0_10"/>